<keyword evidence="2" id="KW-1185">Reference proteome</keyword>
<sequence length="263" mass="30554">MGLKLLESVEEILDRVKRETGKEILLFENDKMSSMVEVKSAREADENHLMAYSSNYTPEINHLVASKALQIIRMFKETPENRKIAVAYQDHLNNARMGIALEVERKPHLEVVLNDHNLTSTWVLSLINQLISQPANLNVEKEIYNNYPDLRQFQKSIINSQFTDFNLTLSKEVESLSPSIIYNTSAIMNYVYLKIIDDITGSDFIDNLNYIVKRSKSETLYEYSKKNLENSITGDIKMTDYWAKYLNIENWYTWIDFEDGASN</sequence>
<protein>
    <submittedName>
        <fullName evidence="1">Uncharacterized protein</fullName>
    </submittedName>
</protein>
<dbReference type="AlphaFoldDB" id="A0A5C1QAE1"/>
<dbReference type="RefSeq" id="WP_149568266.1">
    <property type="nucleotide sequence ID" value="NZ_CP035807.1"/>
</dbReference>
<dbReference type="KEGG" id="sper:EW093_09985"/>
<dbReference type="OrthoDB" id="369086at2"/>
<dbReference type="Proteomes" id="UP000323824">
    <property type="component" value="Chromosome"/>
</dbReference>
<evidence type="ECO:0000313" key="2">
    <source>
        <dbReference type="Proteomes" id="UP000323824"/>
    </source>
</evidence>
<reference evidence="1 2" key="1">
    <citation type="submission" date="2019-02" db="EMBL/GenBank/DDBJ databases">
        <authorList>
            <person name="Fomenkov A."/>
            <person name="Dubinina G."/>
            <person name="Grabovich M."/>
            <person name="Vincze T."/>
            <person name="Roberts R.J."/>
        </authorList>
    </citation>
    <scope>NUCLEOTIDE SEQUENCE [LARGE SCALE GENOMIC DNA]</scope>
    <source>
        <strain evidence="1 2">P</strain>
    </source>
</reference>
<name>A0A5C1QAE1_9SPIO</name>
<evidence type="ECO:0000313" key="1">
    <source>
        <dbReference type="EMBL" id="QEN05025.1"/>
    </source>
</evidence>
<reference evidence="1 2" key="2">
    <citation type="submission" date="2019-09" db="EMBL/GenBank/DDBJ databases">
        <title>Complete Genome Sequence and Methylome Analysis of free living Spirochaetas.</title>
        <authorList>
            <person name="Leshcheva N."/>
            <person name="Mikheeva N."/>
        </authorList>
    </citation>
    <scope>NUCLEOTIDE SEQUENCE [LARGE SCALE GENOMIC DNA]</scope>
    <source>
        <strain evidence="1 2">P</strain>
    </source>
</reference>
<proteinExistence type="predicted"/>
<dbReference type="EMBL" id="CP035807">
    <property type="protein sequence ID" value="QEN05025.1"/>
    <property type="molecule type" value="Genomic_DNA"/>
</dbReference>
<accession>A0A5C1QAE1</accession>
<organism evidence="1 2">
    <name type="scientific">Thiospirochaeta perfilievii</name>
    <dbReference type="NCBI Taxonomy" id="252967"/>
    <lineage>
        <taxon>Bacteria</taxon>
        <taxon>Pseudomonadati</taxon>
        <taxon>Spirochaetota</taxon>
        <taxon>Spirochaetia</taxon>
        <taxon>Spirochaetales</taxon>
        <taxon>Spirochaetaceae</taxon>
        <taxon>Thiospirochaeta</taxon>
    </lineage>
</organism>
<gene>
    <name evidence="1" type="ORF">EW093_09985</name>
</gene>